<evidence type="ECO:0000313" key="3">
    <source>
        <dbReference type="Proteomes" id="UP000799640"/>
    </source>
</evidence>
<evidence type="ECO:0000313" key="2">
    <source>
        <dbReference type="EMBL" id="KAF2395622.1"/>
    </source>
</evidence>
<gene>
    <name evidence="2" type="ORF">EJ06DRAFT_585770</name>
</gene>
<dbReference type="EMBL" id="ML996712">
    <property type="protein sequence ID" value="KAF2395622.1"/>
    <property type="molecule type" value="Genomic_DNA"/>
</dbReference>
<proteinExistence type="predicted"/>
<dbReference type="PANTHER" id="PTHR12975">
    <property type="entry name" value="TRANSPORT PROTEIN TRAPP"/>
    <property type="match status" value="1"/>
</dbReference>
<dbReference type="Proteomes" id="UP000799640">
    <property type="component" value="Unassembled WGS sequence"/>
</dbReference>
<feature type="compositionally biased region" description="Low complexity" evidence="1">
    <location>
        <begin position="77"/>
        <end position="103"/>
    </location>
</feature>
<feature type="compositionally biased region" description="Polar residues" evidence="1">
    <location>
        <begin position="65"/>
        <end position="76"/>
    </location>
</feature>
<feature type="region of interest" description="Disordered" evidence="1">
    <location>
        <begin position="1"/>
        <end position="103"/>
    </location>
</feature>
<dbReference type="GO" id="GO:1990072">
    <property type="term" value="C:TRAPPIII protein complex"/>
    <property type="evidence" value="ECO:0007669"/>
    <property type="project" value="TreeGrafter"/>
</dbReference>
<evidence type="ECO:0008006" key="4">
    <source>
        <dbReference type="Google" id="ProtNLM"/>
    </source>
</evidence>
<dbReference type="PANTHER" id="PTHR12975:SF6">
    <property type="entry name" value="TRAFFICKING PROTEIN PARTICLE COMPLEX SUBUNIT 8"/>
    <property type="match status" value="1"/>
</dbReference>
<dbReference type="Pfam" id="PF12739">
    <property type="entry name" value="TRAPPC-Trs85"/>
    <property type="match status" value="1"/>
</dbReference>
<evidence type="ECO:0000256" key="1">
    <source>
        <dbReference type="SAM" id="MobiDB-lite"/>
    </source>
</evidence>
<feature type="region of interest" description="Disordered" evidence="1">
    <location>
        <begin position="116"/>
        <end position="172"/>
    </location>
</feature>
<sequence length="800" mass="84267">MADAPPTRPLSARRPSMREAGNDPLSASLATSPIQPPRPTSARSASGIHAPRPVSAGQGRPPGSRGNTQPSRGNTQSPSSMSPASSIGSLPYRPSTGSLSTLLTNTRDSSLGLLSSLTERSPRGSGGSTPTGPGAVLGSTLTSTINPSASASLPSDAFQASHPSHPALPPDPRTTLLRSFAPHIAVLASEDTQALLARKGLRGGLLQLIRPFGERVPGRVTIRDSVGASRAWADFGVRFVGLGERGGGGDVRGVEEEVERAVQGLEARGEGDDGGALWNAFLRRVLREQPLGPAETFAHPVACVVAISSGNGAPIESLRRLYAATNEGQRVPAWVDNEYLRYYVLVHDEDGHDIAKSTALYEQMKRHFGLHCHLLRVRSAVCVASDDDGVPLPSCEWGGDEGVDDDEGDEDSPPPYIFESDITALSTFIRSLITQSLLPSMERNTAIWNEQIATRRRGLSGRLMSLSKRWNPLASTARAGSPAPTTSNYDPATGYYKPGSPEALMRRLADWAFLLRDFKLAGSVYELVRADAEADRAWAHLGAACEMSAVCTLLLNTPTTATSTPSSTTTPNAPFEPLVTSLLFSAKKSPALAALPRTLETALHTYTQRTGTPLSALRTILLTSELLATRPDASADEAPLLLARALEMGLGSVGGALVAERVAGMYAARPGMGAGLGGETGLGGKGLGMRKRKGGFWAWRAAEGWVALGVVGRGVEMLRALEGYGVEWEGIVEGLEGLRLKLGDGEMEEGEGEEGEVEVEVSQALQIGHRRGRSRAGVGVGAAVGVTEVERGVGEGEGFE</sequence>
<dbReference type="AlphaFoldDB" id="A0A6G1HI05"/>
<dbReference type="InterPro" id="IPR024420">
    <property type="entry name" value="TRAPP_III_complex_Trs85"/>
</dbReference>
<reference evidence="2" key="1">
    <citation type="journal article" date="2020" name="Stud. Mycol.">
        <title>101 Dothideomycetes genomes: a test case for predicting lifestyles and emergence of pathogens.</title>
        <authorList>
            <person name="Haridas S."/>
            <person name="Albert R."/>
            <person name="Binder M."/>
            <person name="Bloem J."/>
            <person name="Labutti K."/>
            <person name="Salamov A."/>
            <person name="Andreopoulos B."/>
            <person name="Baker S."/>
            <person name="Barry K."/>
            <person name="Bills G."/>
            <person name="Bluhm B."/>
            <person name="Cannon C."/>
            <person name="Castanera R."/>
            <person name="Culley D."/>
            <person name="Daum C."/>
            <person name="Ezra D."/>
            <person name="Gonzalez J."/>
            <person name="Henrissat B."/>
            <person name="Kuo A."/>
            <person name="Liang C."/>
            <person name="Lipzen A."/>
            <person name="Lutzoni F."/>
            <person name="Magnuson J."/>
            <person name="Mondo S."/>
            <person name="Nolan M."/>
            <person name="Ohm R."/>
            <person name="Pangilinan J."/>
            <person name="Park H.-J."/>
            <person name="Ramirez L."/>
            <person name="Alfaro M."/>
            <person name="Sun H."/>
            <person name="Tritt A."/>
            <person name="Yoshinaga Y."/>
            <person name="Zwiers L.-H."/>
            <person name="Turgeon B."/>
            <person name="Goodwin S."/>
            <person name="Spatafora J."/>
            <person name="Crous P."/>
            <person name="Grigoriev I."/>
        </authorList>
    </citation>
    <scope>NUCLEOTIDE SEQUENCE</scope>
    <source>
        <strain evidence="2">CBS 262.69</strain>
    </source>
</reference>
<keyword evidence="3" id="KW-1185">Reference proteome</keyword>
<protein>
    <recommendedName>
        <fullName evidence="4">TRAPP complex protein TRS85</fullName>
    </recommendedName>
</protein>
<name>A0A6G1HI05_9PEZI</name>
<feature type="region of interest" description="Disordered" evidence="1">
    <location>
        <begin position="475"/>
        <end position="495"/>
    </location>
</feature>
<organism evidence="2 3">
    <name type="scientific">Trichodelitschia bisporula</name>
    <dbReference type="NCBI Taxonomy" id="703511"/>
    <lineage>
        <taxon>Eukaryota</taxon>
        <taxon>Fungi</taxon>
        <taxon>Dikarya</taxon>
        <taxon>Ascomycota</taxon>
        <taxon>Pezizomycotina</taxon>
        <taxon>Dothideomycetes</taxon>
        <taxon>Dothideomycetes incertae sedis</taxon>
        <taxon>Phaeotrichales</taxon>
        <taxon>Phaeotrichaceae</taxon>
        <taxon>Trichodelitschia</taxon>
    </lineage>
</organism>
<feature type="compositionally biased region" description="Polar residues" evidence="1">
    <location>
        <begin position="139"/>
        <end position="153"/>
    </location>
</feature>
<accession>A0A6G1HI05</accession>
<dbReference type="OrthoDB" id="203724at2759"/>